<dbReference type="EMBL" id="CP134880">
    <property type="protein sequence ID" value="WNM27518.1"/>
    <property type="molecule type" value="Genomic_DNA"/>
</dbReference>
<dbReference type="KEGG" id="dcp:RN607_00530"/>
<gene>
    <name evidence="2" type="ORF">RN607_00530</name>
</gene>
<feature type="compositionally biased region" description="Basic residues" evidence="1">
    <location>
        <begin position="116"/>
        <end position="127"/>
    </location>
</feature>
<dbReference type="RefSeq" id="WP_313543571.1">
    <property type="nucleotide sequence ID" value="NZ_CP134880.1"/>
</dbReference>
<sequence>MPRHDYHKPRRHSLCGRPVLALPYTKRDGSETVMLFEPWREDHWSDPDAKKYVRYTDRVTLEERARLITTTEPFGTEVWTDAAGTQYDEYPLKQHILACPSDRRSPAFQPDAARRTSPHRAHAGQGP</sequence>
<dbReference type="AlphaFoldDB" id="A0AA96FCV7"/>
<reference evidence="2" key="1">
    <citation type="submission" date="2023-09" db="EMBL/GenBank/DDBJ databases">
        <title>Demequina sp. a novel bacteria isolated from Capsicum annuum.</title>
        <authorList>
            <person name="Humaira Z."/>
            <person name="Lee J."/>
            <person name="Cho D."/>
        </authorList>
    </citation>
    <scope>NUCLEOTIDE SEQUENCE</scope>
    <source>
        <strain evidence="2">PMTSA13</strain>
    </source>
</reference>
<feature type="region of interest" description="Disordered" evidence="1">
    <location>
        <begin position="101"/>
        <end position="127"/>
    </location>
</feature>
<protein>
    <submittedName>
        <fullName evidence="2">Uncharacterized protein</fullName>
    </submittedName>
</protein>
<evidence type="ECO:0000256" key="1">
    <source>
        <dbReference type="SAM" id="MobiDB-lite"/>
    </source>
</evidence>
<proteinExistence type="predicted"/>
<organism evidence="2">
    <name type="scientific">Demequina capsici</name>
    <dbReference type="NCBI Taxonomy" id="3075620"/>
    <lineage>
        <taxon>Bacteria</taxon>
        <taxon>Bacillati</taxon>
        <taxon>Actinomycetota</taxon>
        <taxon>Actinomycetes</taxon>
        <taxon>Micrococcales</taxon>
        <taxon>Demequinaceae</taxon>
        <taxon>Demequina</taxon>
    </lineage>
</organism>
<evidence type="ECO:0000313" key="2">
    <source>
        <dbReference type="EMBL" id="WNM27518.1"/>
    </source>
</evidence>
<accession>A0AA96FCV7</accession>
<dbReference type="Proteomes" id="UP001303408">
    <property type="component" value="Chromosome"/>
</dbReference>
<name>A0AA96FCV7_9MICO</name>